<evidence type="ECO:0000313" key="4">
    <source>
        <dbReference type="EMBL" id="GLR26963.1"/>
    </source>
</evidence>
<comment type="caution">
    <text evidence="4">The sequence shown here is derived from an EMBL/GenBank/DDBJ whole genome shotgun (WGS) entry which is preliminary data.</text>
</comment>
<dbReference type="PROSITE" id="PS50005">
    <property type="entry name" value="TPR"/>
    <property type="match status" value="1"/>
</dbReference>
<feature type="signal peptide" evidence="2">
    <location>
        <begin position="1"/>
        <end position="25"/>
    </location>
</feature>
<gene>
    <name evidence="4" type="ORF">GCM10007875_20530</name>
</gene>
<feature type="chain" id="PRO_5046458970" description="Peptidase C39-like domain-containing protein" evidence="2">
    <location>
        <begin position="26"/>
        <end position="319"/>
    </location>
</feature>
<dbReference type="Pfam" id="PF13414">
    <property type="entry name" value="TPR_11"/>
    <property type="match status" value="1"/>
</dbReference>
<dbReference type="InterPro" id="IPR039564">
    <property type="entry name" value="Peptidase_C39-like"/>
</dbReference>
<feature type="repeat" description="TPR" evidence="1">
    <location>
        <begin position="235"/>
        <end position="268"/>
    </location>
</feature>
<dbReference type="CDD" id="cd02549">
    <property type="entry name" value="Peptidase_C39A"/>
    <property type="match status" value="1"/>
</dbReference>
<reference evidence="5" key="1">
    <citation type="journal article" date="2019" name="Int. J. Syst. Evol. Microbiol.">
        <title>The Global Catalogue of Microorganisms (GCM) 10K type strain sequencing project: providing services to taxonomists for standard genome sequencing and annotation.</title>
        <authorList>
            <consortium name="The Broad Institute Genomics Platform"/>
            <consortium name="The Broad Institute Genome Sequencing Center for Infectious Disease"/>
            <person name="Wu L."/>
            <person name="Ma J."/>
        </authorList>
    </citation>
    <scope>NUCLEOTIDE SEQUENCE [LARGE SCALE GENOMIC DNA]</scope>
    <source>
        <strain evidence="5">NBRC 105857</strain>
    </source>
</reference>
<accession>A0ABQ5YR19</accession>
<keyword evidence="5" id="KW-1185">Reference proteome</keyword>
<dbReference type="Pfam" id="PF13529">
    <property type="entry name" value="Peptidase_C39_2"/>
    <property type="match status" value="1"/>
</dbReference>
<dbReference type="InterPro" id="IPR019734">
    <property type="entry name" value="TPR_rpt"/>
</dbReference>
<dbReference type="Gene3D" id="1.25.40.10">
    <property type="entry name" value="Tetratricopeptide repeat domain"/>
    <property type="match status" value="1"/>
</dbReference>
<dbReference type="SMART" id="SM00028">
    <property type="entry name" value="TPR"/>
    <property type="match status" value="2"/>
</dbReference>
<protein>
    <recommendedName>
        <fullName evidence="3">Peptidase C39-like domain-containing protein</fullName>
    </recommendedName>
</protein>
<dbReference type="Gene3D" id="3.90.70.10">
    <property type="entry name" value="Cysteine proteinases"/>
    <property type="match status" value="1"/>
</dbReference>
<evidence type="ECO:0000259" key="3">
    <source>
        <dbReference type="Pfam" id="PF13529"/>
    </source>
</evidence>
<dbReference type="PROSITE" id="PS51257">
    <property type="entry name" value="PROKAR_LIPOPROTEIN"/>
    <property type="match status" value="1"/>
</dbReference>
<dbReference type="Proteomes" id="UP001156664">
    <property type="component" value="Unassembled WGS sequence"/>
</dbReference>
<organism evidence="4 5">
    <name type="scientific">Limnobacter litoralis</name>
    <dbReference type="NCBI Taxonomy" id="481366"/>
    <lineage>
        <taxon>Bacteria</taxon>
        <taxon>Pseudomonadati</taxon>
        <taxon>Pseudomonadota</taxon>
        <taxon>Betaproteobacteria</taxon>
        <taxon>Burkholderiales</taxon>
        <taxon>Burkholderiaceae</taxon>
        <taxon>Limnobacter</taxon>
    </lineage>
</organism>
<keyword evidence="2" id="KW-0732">Signal</keyword>
<dbReference type="InterPro" id="IPR011990">
    <property type="entry name" value="TPR-like_helical_dom_sf"/>
</dbReference>
<name>A0ABQ5YR19_9BURK</name>
<evidence type="ECO:0000256" key="1">
    <source>
        <dbReference type="PROSITE-ProRule" id="PRU00339"/>
    </source>
</evidence>
<keyword evidence="1" id="KW-0802">TPR repeat</keyword>
<sequence>MNSAFCRPLRAVVALGLLLSLQGCAYLLPTVPPEVAQQADRQPSVELTQVPFYPQKEYQCGPAALATVFNNLGSRTSPDALVSQVYLPDRKGSLQIEMLATTRRNGYLAYPLPPTTEALFEALNDNTPPVVLMNLALPFYPMWHYAVLVGYDHKKQELIFRSGEEKRQQIELATFLKLWDRGQDWAFVVLDPKRPPPAFAKADTYLQAAAALEKPHPDLAFEAYSAGAARWPDHAGLQFAVGNALYGKNQFKQAEQHYRKALNAQPDFADAWNNLAETLWSQQKKVQARDAARKALAIGGEHASIYEQTAQKMGAKTAD</sequence>
<dbReference type="InterPro" id="IPR039563">
    <property type="entry name" value="Peptidase_C39_single_dom"/>
</dbReference>
<dbReference type="NCBIfam" id="NF033920">
    <property type="entry name" value="C39_PA2778_fam"/>
    <property type="match status" value="1"/>
</dbReference>
<dbReference type="RefSeq" id="WP_284281656.1">
    <property type="nucleotide sequence ID" value="NZ_BSOJ01000020.1"/>
</dbReference>
<evidence type="ECO:0000256" key="2">
    <source>
        <dbReference type="SAM" id="SignalP"/>
    </source>
</evidence>
<dbReference type="SUPFAM" id="SSF48452">
    <property type="entry name" value="TPR-like"/>
    <property type="match status" value="1"/>
</dbReference>
<feature type="domain" description="Peptidase C39-like" evidence="3">
    <location>
        <begin position="49"/>
        <end position="160"/>
    </location>
</feature>
<evidence type="ECO:0000313" key="5">
    <source>
        <dbReference type="Proteomes" id="UP001156664"/>
    </source>
</evidence>
<proteinExistence type="predicted"/>
<dbReference type="EMBL" id="BSOJ01000020">
    <property type="protein sequence ID" value="GLR26963.1"/>
    <property type="molecule type" value="Genomic_DNA"/>
</dbReference>